<gene>
    <name evidence="2" type="ORF">V5N11_008332</name>
</gene>
<evidence type="ECO:0000313" key="2">
    <source>
        <dbReference type="EMBL" id="KAL1199257.1"/>
    </source>
</evidence>
<accession>A0ABD0ZXK9</accession>
<dbReference type="AlphaFoldDB" id="A0ABD0ZXK9"/>
<sequence>MESGHILRGRPWQFDRRVQHDGFTNRFSFEYKGRKSMLALMKPQEVYQDQVHLKTRAETIANKESENVINSILNKEEPPQQAKQAPSQESPKEATTRALGGFTQAKAVLVHNQLPRSGHSFETNEKSPYAS</sequence>
<feature type="region of interest" description="Disordered" evidence="1">
    <location>
        <begin position="74"/>
        <end position="131"/>
    </location>
</feature>
<evidence type="ECO:0000256" key="1">
    <source>
        <dbReference type="SAM" id="MobiDB-lite"/>
    </source>
</evidence>
<name>A0ABD0ZXK9_CARAN</name>
<reference evidence="2 3" key="1">
    <citation type="submission" date="2024-04" db="EMBL/GenBank/DDBJ databases">
        <title>Genome assembly C_amara_ONT_v2.</title>
        <authorList>
            <person name="Yant L."/>
            <person name="Moore C."/>
            <person name="Slenker M."/>
        </authorList>
    </citation>
    <scope>NUCLEOTIDE SEQUENCE [LARGE SCALE GENOMIC DNA]</scope>
    <source>
        <tissue evidence="2">Leaf</tissue>
    </source>
</reference>
<organism evidence="2 3">
    <name type="scientific">Cardamine amara subsp. amara</name>
    <dbReference type="NCBI Taxonomy" id="228776"/>
    <lineage>
        <taxon>Eukaryota</taxon>
        <taxon>Viridiplantae</taxon>
        <taxon>Streptophyta</taxon>
        <taxon>Embryophyta</taxon>
        <taxon>Tracheophyta</taxon>
        <taxon>Spermatophyta</taxon>
        <taxon>Magnoliopsida</taxon>
        <taxon>eudicotyledons</taxon>
        <taxon>Gunneridae</taxon>
        <taxon>Pentapetalae</taxon>
        <taxon>rosids</taxon>
        <taxon>malvids</taxon>
        <taxon>Brassicales</taxon>
        <taxon>Brassicaceae</taxon>
        <taxon>Cardamineae</taxon>
        <taxon>Cardamine</taxon>
    </lineage>
</organism>
<keyword evidence="3" id="KW-1185">Reference proteome</keyword>
<dbReference type="EMBL" id="JBANAX010000650">
    <property type="protein sequence ID" value="KAL1199257.1"/>
    <property type="molecule type" value="Genomic_DNA"/>
</dbReference>
<protein>
    <submittedName>
        <fullName evidence="2">Uncharacterized protein</fullName>
    </submittedName>
</protein>
<comment type="caution">
    <text evidence="2">The sequence shown here is derived from an EMBL/GenBank/DDBJ whole genome shotgun (WGS) entry which is preliminary data.</text>
</comment>
<dbReference type="Proteomes" id="UP001558713">
    <property type="component" value="Unassembled WGS sequence"/>
</dbReference>
<proteinExistence type="predicted"/>
<evidence type="ECO:0000313" key="3">
    <source>
        <dbReference type="Proteomes" id="UP001558713"/>
    </source>
</evidence>